<comment type="caution">
    <text evidence="2">The sequence shown here is derived from an EMBL/GenBank/DDBJ whole genome shotgun (WGS) entry which is preliminary data.</text>
</comment>
<gene>
    <name evidence="2" type="ORF">AB0I59_38305</name>
</gene>
<keyword evidence="3" id="KW-1185">Reference proteome</keyword>
<evidence type="ECO:0000313" key="3">
    <source>
        <dbReference type="Proteomes" id="UP001551675"/>
    </source>
</evidence>
<protein>
    <submittedName>
        <fullName evidence="2">Uncharacterized protein</fullName>
    </submittedName>
</protein>
<name>A0ABV3GS78_MICGL</name>
<evidence type="ECO:0000256" key="1">
    <source>
        <dbReference type="SAM" id="MobiDB-lite"/>
    </source>
</evidence>
<proteinExistence type="predicted"/>
<organism evidence="2 3">
    <name type="scientific">Microtetraspora glauca</name>
    <dbReference type="NCBI Taxonomy" id="1996"/>
    <lineage>
        <taxon>Bacteria</taxon>
        <taxon>Bacillati</taxon>
        <taxon>Actinomycetota</taxon>
        <taxon>Actinomycetes</taxon>
        <taxon>Streptosporangiales</taxon>
        <taxon>Streptosporangiaceae</taxon>
        <taxon>Microtetraspora</taxon>
    </lineage>
</organism>
<sequence length="63" mass="6747">MNDHDSEILPEPRTSSGLVTRAGSLPIRSDEPVISASIVRRRGRPTYALAAEQDLPGDGYPTG</sequence>
<reference evidence="2 3" key="1">
    <citation type="submission" date="2024-06" db="EMBL/GenBank/DDBJ databases">
        <title>The Natural Products Discovery Center: Release of the First 8490 Sequenced Strains for Exploring Actinobacteria Biosynthetic Diversity.</title>
        <authorList>
            <person name="Kalkreuter E."/>
            <person name="Kautsar S.A."/>
            <person name="Yang D."/>
            <person name="Bader C.D."/>
            <person name="Teijaro C.N."/>
            <person name="Fluegel L."/>
            <person name="Davis C.M."/>
            <person name="Simpson J.R."/>
            <person name="Lauterbach L."/>
            <person name="Steele A.D."/>
            <person name="Gui C."/>
            <person name="Meng S."/>
            <person name="Li G."/>
            <person name="Viehrig K."/>
            <person name="Ye F."/>
            <person name="Su P."/>
            <person name="Kiefer A.F."/>
            <person name="Nichols A."/>
            <person name="Cepeda A.J."/>
            <person name="Yan W."/>
            <person name="Fan B."/>
            <person name="Jiang Y."/>
            <person name="Adhikari A."/>
            <person name="Zheng C.-J."/>
            <person name="Schuster L."/>
            <person name="Cowan T.M."/>
            <person name="Smanski M.J."/>
            <person name="Chevrette M.G."/>
            <person name="De Carvalho L.P.S."/>
            <person name="Shen B."/>
        </authorList>
    </citation>
    <scope>NUCLEOTIDE SEQUENCE [LARGE SCALE GENOMIC DNA]</scope>
    <source>
        <strain evidence="2 3">NPDC050100</strain>
    </source>
</reference>
<dbReference type="Proteomes" id="UP001551675">
    <property type="component" value="Unassembled WGS sequence"/>
</dbReference>
<feature type="region of interest" description="Disordered" evidence="1">
    <location>
        <begin position="1"/>
        <end position="24"/>
    </location>
</feature>
<evidence type="ECO:0000313" key="2">
    <source>
        <dbReference type="EMBL" id="MEV0974483.1"/>
    </source>
</evidence>
<dbReference type="EMBL" id="JBFALK010000031">
    <property type="protein sequence ID" value="MEV0974483.1"/>
    <property type="molecule type" value="Genomic_DNA"/>
</dbReference>
<accession>A0ABV3GS78</accession>
<dbReference type="RefSeq" id="WP_358141148.1">
    <property type="nucleotide sequence ID" value="NZ_JBFALK010000031.1"/>
</dbReference>